<evidence type="ECO:0000256" key="1">
    <source>
        <dbReference type="SAM" id="Phobius"/>
    </source>
</evidence>
<dbReference type="PANTHER" id="PTHR41771">
    <property type="entry name" value="MEMBRANE PROTEIN-RELATED"/>
    <property type="match status" value="1"/>
</dbReference>
<keyword evidence="1" id="KW-0812">Transmembrane</keyword>
<dbReference type="AlphaFoldDB" id="A0A7C4W2C0"/>
<proteinExistence type="predicted"/>
<feature type="transmembrane region" description="Helical" evidence="1">
    <location>
        <begin position="7"/>
        <end position="24"/>
    </location>
</feature>
<dbReference type="Pfam" id="PF07907">
    <property type="entry name" value="YibE_F"/>
    <property type="match status" value="1"/>
</dbReference>
<protein>
    <submittedName>
        <fullName evidence="3">YibE/F family protein</fullName>
    </submittedName>
</protein>
<dbReference type="EMBL" id="DSUH01000276">
    <property type="protein sequence ID" value="HGU33574.1"/>
    <property type="molecule type" value="Genomic_DNA"/>
</dbReference>
<feature type="transmembrane region" description="Helical" evidence="1">
    <location>
        <begin position="172"/>
        <end position="193"/>
    </location>
</feature>
<keyword evidence="1" id="KW-1133">Transmembrane helix</keyword>
<comment type="caution">
    <text evidence="3">The sequence shown here is derived from an EMBL/GenBank/DDBJ whole genome shotgun (WGS) entry which is preliminary data.</text>
</comment>
<feature type="transmembrane region" description="Helical" evidence="1">
    <location>
        <begin position="297"/>
        <end position="321"/>
    </location>
</feature>
<accession>A0A7C4W2C0</accession>
<organism evidence="3">
    <name type="scientific">Desulfatirhabdium butyrativorans</name>
    <dbReference type="NCBI Taxonomy" id="340467"/>
    <lineage>
        <taxon>Bacteria</taxon>
        <taxon>Pseudomonadati</taxon>
        <taxon>Thermodesulfobacteriota</taxon>
        <taxon>Desulfobacteria</taxon>
        <taxon>Desulfobacterales</taxon>
        <taxon>Desulfatirhabdiaceae</taxon>
        <taxon>Desulfatirhabdium</taxon>
    </lineage>
</organism>
<dbReference type="PANTHER" id="PTHR41771:SF1">
    <property type="entry name" value="MEMBRANE PROTEIN"/>
    <property type="match status" value="1"/>
</dbReference>
<evidence type="ECO:0000313" key="3">
    <source>
        <dbReference type="EMBL" id="HGU34498.1"/>
    </source>
</evidence>
<feature type="transmembrane region" description="Helical" evidence="1">
    <location>
        <begin position="121"/>
        <end position="139"/>
    </location>
</feature>
<dbReference type="InterPro" id="IPR012507">
    <property type="entry name" value="YibE_F"/>
</dbReference>
<feature type="transmembrane region" description="Helical" evidence="1">
    <location>
        <begin position="146"/>
        <end position="166"/>
    </location>
</feature>
<feature type="transmembrane region" description="Helical" evidence="1">
    <location>
        <begin position="341"/>
        <end position="361"/>
    </location>
</feature>
<reference evidence="3" key="1">
    <citation type="journal article" date="2020" name="mSystems">
        <title>Genome- and Community-Level Interaction Insights into Carbon Utilization and Element Cycling Functions of Hydrothermarchaeota in Hydrothermal Sediment.</title>
        <authorList>
            <person name="Zhou Z."/>
            <person name="Liu Y."/>
            <person name="Xu W."/>
            <person name="Pan J."/>
            <person name="Luo Z.H."/>
            <person name="Li M."/>
        </authorList>
    </citation>
    <scope>NUCLEOTIDE SEQUENCE [LARGE SCALE GENOMIC DNA]</scope>
    <source>
        <strain evidence="3">SpSt-477</strain>
    </source>
</reference>
<name>A0A7C4W2C0_9BACT</name>
<feature type="transmembrane region" description="Helical" evidence="1">
    <location>
        <begin position="239"/>
        <end position="262"/>
    </location>
</feature>
<dbReference type="EMBL" id="DSUH01000383">
    <property type="protein sequence ID" value="HGU34498.1"/>
    <property type="molecule type" value="Genomic_DNA"/>
</dbReference>
<feature type="transmembrane region" description="Helical" evidence="1">
    <location>
        <begin position="200"/>
        <end position="219"/>
    </location>
</feature>
<sequence length="378" mass="41491">MSTPKHHWMFSCLMILICIGLWFLDIGKIPQSPKGLHDRARILDVDNRLVRTHMIVRTGEQLLRVRLLGGPASGQEFTMGNRLTGKMELDEYYEPGATILVEYDLEDGKPVNGLARGHFRLHYLMLLLALFGGLLWFVGGRTGLNALLSFILVAMVLWKLYFPMLLKGVSPIWTGLLIATLLTGFICLSVGGLNRRGVSAFLGSLSGILLTCILAVIWTKAFRLHGAVQPFSETLLYSGYYGLNLTEIFIAGIFIASSGAVMDLAMDIAASMEEIKFNHPQISWRSHFSSGLRVGRAALGTMATTLLLAYSISHSTMFMFFMAKGLPSENILNAPFIAAELLNILIGSFGLIAVAPLTVFISASFCRLDPVVEWAANG</sequence>
<gene>
    <name evidence="2" type="ORF">ENS29_12035</name>
    <name evidence="3" type="ORF">ENS29_16880</name>
</gene>
<evidence type="ECO:0000313" key="2">
    <source>
        <dbReference type="EMBL" id="HGU33574.1"/>
    </source>
</evidence>
<keyword evidence="1" id="KW-0472">Membrane</keyword>